<dbReference type="PANTHER" id="PTHR38444:SF1">
    <property type="entry name" value="ENTEROBACTIN BIOSYNTHESIS PROTEIN YBDZ"/>
    <property type="match status" value="1"/>
</dbReference>
<dbReference type="SUPFAM" id="SSF160582">
    <property type="entry name" value="MbtH-like"/>
    <property type="match status" value="1"/>
</dbReference>
<dbReference type="Gene3D" id="3.90.820.10">
    <property type="entry name" value="Structural Genomics, Unknown Function 30-nov-00 1gh9 Mol_id"/>
    <property type="match status" value="1"/>
</dbReference>
<dbReference type="Proteomes" id="UP000682416">
    <property type="component" value="Chromosome"/>
</dbReference>
<dbReference type="SMART" id="SM00923">
    <property type="entry name" value="MbtH"/>
    <property type="match status" value="1"/>
</dbReference>
<reference evidence="2" key="1">
    <citation type="submission" date="2021-05" db="EMBL/GenBank/DDBJ databases">
        <authorList>
            <person name="Kaiqin L."/>
            <person name="Jian G."/>
        </authorList>
    </citation>
    <scope>NUCLEOTIDE SEQUENCE</scope>
    <source>
        <strain evidence="2">HDS5</strain>
    </source>
</reference>
<dbReference type="GO" id="GO:0005829">
    <property type="term" value="C:cytosol"/>
    <property type="evidence" value="ECO:0007669"/>
    <property type="project" value="TreeGrafter"/>
</dbReference>
<dbReference type="InterPro" id="IPR005153">
    <property type="entry name" value="MbtH-like_dom"/>
</dbReference>
<dbReference type="InterPro" id="IPR038020">
    <property type="entry name" value="MbtH-like_sf"/>
</dbReference>
<keyword evidence="3" id="KW-1185">Reference proteome</keyword>
<dbReference type="AlphaFoldDB" id="A0A975LAX8"/>
<proteinExistence type="predicted"/>
<gene>
    <name evidence="2" type="ORF">KGD82_02330</name>
</gene>
<dbReference type="PANTHER" id="PTHR38444">
    <property type="entry name" value="ENTEROBACTIN BIOSYNTHESIS PROTEIN YBDZ"/>
    <property type="match status" value="1"/>
</dbReference>
<feature type="domain" description="MbtH-like" evidence="1">
    <location>
        <begin position="3"/>
        <end position="53"/>
    </location>
</feature>
<evidence type="ECO:0000313" key="2">
    <source>
        <dbReference type="EMBL" id="QVJ01858.1"/>
    </source>
</evidence>
<accession>A0A975LAX8</accession>
<dbReference type="EMBL" id="CP074402">
    <property type="protein sequence ID" value="QVJ01858.1"/>
    <property type="molecule type" value="Genomic_DNA"/>
</dbReference>
<evidence type="ECO:0000313" key="3">
    <source>
        <dbReference type="Proteomes" id="UP000682416"/>
    </source>
</evidence>
<dbReference type="GO" id="GO:0019290">
    <property type="term" value="P:siderophore biosynthetic process"/>
    <property type="evidence" value="ECO:0007669"/>
    <property type="project" value="TreeGrafter"/>
</dbReference>
<name>A0A975LAX8_9ACTN</name>
<organism evidence="2 3">
    <name type="scientific">Nocardiopsis eucommiae</name>
    <dbReference type="NCBI Taxonomy" id="2831970"/>
    <lineage>
        <taxon>Bacteria</taxon>
        <taxon>Bacillati</taxon>
        <taxon>Actinomycetota</taxon>
        <taxon>Actinomycetes</taxon>
        <taxon>Streptosporangiales</taxon>
        <taxon>Nocardiopsidaceae</taxon>
        <taxon>Nocardiopsis</taxon>
    </lineage>
</organism>
<dbReference type="Pfam" id="PF03621">
    <property type="entry name" value="MbtH"/>
    <property type="match status" value="1"/>
</dbReference>
<dbReference type="RefSeq" id="WP_378737840.1">
    <property type="nucleotide sequence ID" value="NZ_CBDRIY010000020.1"/>
</dbReference>
<dbReference type="InterPro" id="IPR037407">
    <property type="entry name" value="MLP_fam"/>
</dbReference>
<sequence length="69" mass="7956">MQNPFDDTDASFLVLVNAEDQHSLWPAFVPVPAGWVVRHGPAERQECLTYIDTHWTDMRPHRVRQLDAA</sequence>
<protein>
    <submittedName>
        <fullName evidence="2">MbtH family protein</fullName>
    </submittedName>
</protein>
<dbReference type="KEGG" id="nec:KGD82_02330"/>
<evidence type="ECO:0000259" key="1">
    <source>
        <dbReference type="SMART" id="SM00923"/>
    </source>
</evidence>